<sequence length="218" mass="23790">MLVLGDAHASDPENRAALLAAYRDSGADRALHVGDLEHYDLPVPTWFVAGNNEDFDAIEGMRGNETLDRWTDESTAPANATLLASAAAEVEGLRVAGLSGNYAPTQYEKSREELSGARRRHFVREDVERAKRLEDVDVLLAHEAPRALLGGLGCEKIDEVIEAVGPDLCLTGHHHRHAEGTHRETRLVGLAPVWESYYLLDPETLALDRRPTPAGSGV</sequence>
<dbReference type="Gene3D" id="3.60.21.10">
    <property type="match status" value="1"/>
</dbReference>
<organism evidence="2 3">
    <name type="scientific">Natronoarchaeum mannanilyticum</name>
    <dbReference type="NCBI Taxonomy" id="926360"/>
    <lineage>
        <taxon>Archaea</taxon>
        <taxon>Methanobacteriati</taxon>
        <taxon>Methanobacteriota</taxon>
        <taxon>Stenosarchaea group</taxon>
        <taxon>Halobacteria</taxon>
        <taxon>Halobacteriales</taxon>
        <taxon>Natronoarchaeaceae</taxon>
    </lineage>
</organism>
<feature type="domain" description="Calcineurin-like phosphoesterase" evidence="1">
    <location>
        <begin position="3"/>
        <end position="176"/>
    </location>
</feature>
<evidence type="ECO:0000259" key="1">
    <source>
        <dbReference type="Pfam" id="PF00149"/>
    </source>
</evidence>
<comment type="caution">
    <text evidence="2">The sequence shown here is derived from an EMBL/GenBank/DDBJ whole genome shotgun (WGS) entry which is preliminary data.</text>
</comment>
<name>A0AAV3TCQ3_9EURY</name>
<dbReference type="Pfam" id="PF00149">
    <property type="entry name" value="Metallophos"/>
    <property type="match status" value="1"/>
</dbReference>
<dbReference type="Proteomes" id="UP001500420">
    <property type="component" value="Unassembled WGS sequence"/>
</dbReference>
<dbReference type="InterPro" id="IPR004843">
    <property type="entry name" value="Calcineurin-like_PHP"/>
</dbReference>
<dbReference type="SUPFAM" id="SSF56300">
    <property type="entry name" value="Metallo-dependent phosphatases"/>
    <property type="match status" value="1"/>
</dbReference>
<evidence type="ECO:0000313" key="3">
    <source>
        <dbReference type="Proteomes" id="UP001500420"/>
    </source>
</evidence>
<dbReference type="GO" id="GO:0016787">
    <property type="term" value="F:hydrolase activity"/>
    <property type="evidence" value="ECO:0007669"/>
    <property type="project" value="InterPro"/>
</dbReference>
<dbReference type="RefSeq" id="WP_343775295.1">
    <property type="nucleotide sequence ID" value="NZ_BAAADV010000007.1"/>
</dbReference>
<dbReference type="EMBL" id="BAAADV010000007">
    <property type="protein sequence ID" value="GAA0677577.1"/>
    <property type="molecule type" value="Genomic_DNA"/>
</dbReference>
<reference evidence="2 3" key="1">
    <citation type="journal article" date="2019" name="Int. J. Syst. Evol. Microbiol.">
        <title>The Global Catalogue of Microorganisms (GCM) 10K type strain sequencing project: providing services to taxonomists for standard genome sequencing and annotation.</title>
        <authorList>
            <consortium name="The Broad Institute Genomics Platform"/>
            <consortium name="The Broad Institute Genome Sequencing Center for Infectious Disease"/>
            <person name="Wu L."/>
            <person name="Ma J."/>
        </authorList>
    </citation>
    <scope>NUCLEOTIDE SEQUENCE [LARGE SCALE GENOMIC DNA]</scope>
    <source>
        <strain evidence="2 3">JCM 16328</strain>
    </source>
</reference>
<dbReference type="InterPro" id="IPR029052">
    <property type="entry name" value="Metallo-depent_PP-like"/>
</dbReference>
<evidence type="ECO:0000313" key="2">
    <source>
        <dbReference type="EMBL" id="GAA0677577.1"/>
    </source>
</evidence>
<proteinExistence type="predicted"/>
<dbReference type="AlphaFoldDB" id="A0AAV3TCQ3"/>
<gene>
    <name evidence="2" type="ORF">GCM10009020_27010</name>
</gene>
<protein>
    <submittedName>
        <fullName evidence="2">Metallophosphoesterase</fullName>
    </submittedName>
</protein>
<keyword evidence="3" id="KW-1185">Reference proteome</keyword>
<accession>A0AAV3TCQ3</accession>